<sequence>MRITDEQWTMIRKVFIKSVTSSFHCAVATVKNDGSPSVTPIGSLFLDKNRKGFYFEKFLMNIPENYQPHQRVCILAVNSSKWFWLKSLFQGKFNEPPAIRIRGTLGAKRKATPAEIKKWRTMISPLRFLKGYHLLWAEMDYVREIDFDSFEPVRAGAMTQDRTNQ</sequence>
<dbReference type="EMBL" id="JBHPBY010000195">
    <property type="protein sequence ID" value="MFC1851509.1"/>
    <property type="molecule type" value="Genomic_DNA"/>
</dbReference>
<protein>
    <submittedName>
        <fullName evidence="1">Pyridoxamine 5'-phosphate oxidase family protein</fullName>
    </submittedName>
</protein>
<dbReference type="SUPFAM" id="SSF50475">
    <property type="entry name" value="FMN-binding split barrel"/>
    <property type="match status" value="1"/>
</dbReference>
<proteinExistence type="predicted"/>
<gene>
    <name evidence="1" type="ORF">ACFL27_15035</name>
</gene>
<accession>A0ABV6YZ87</accession>
<name>A0ABV6YZ87_UNCC1</name>
<keyword evidence="2" id="KW-1185">Reference proteome</keyword>
<organism evidence="1 2">
    <name type="scientific">candidate division CSSED10-310 bacterium</name>
    <dbReference type="NCBI Taxonomy" id="2855610"/>
    <lineage>
        <taxon>Bacteria</taxon>
        <taxon>Bacteria division CSSED10-310</taxon>
    </lineage>
</organism>
<reference evidence="1 2" key="1">
    <citation type="submission" date="2024-09" db="EMBL/GenBank/DDBJ databases">
        <title>Laminarin stimulates single cell rates of sulfate reduction while oxygen inhibits transcriptomic activity in coastal marine sediment.</title>
        <authorList>
            <person name="Lindsay M."/>
            <person name="Orcutt B."/>
            <person name="Emerson D."/>
            <person name="Stepanauskas R."/>
            <person name="D'Angelo T."/>
        </authorList>
    </citation>
    <scope>NUCLEOTIDE SEQUENCE [LARGE SCALE GENOMIC DNA]</scope>
    <source>
        <strain evidence="1">SAG AM-311-K15</strain>
    </source>
</reference>
<dbReference type="InterPro" id="IPR012349">
    <property type="entry name" value="Split_barrel_FMN-bd"/>
</dbReference>
<dbReference type="Gene3D" id="2.30.110.10">
    <property type="entry name" value="Electron Transport, Fmn-binding Protein, Chain A"/>
    <property type="match status" value="1"/>
</dbReference>
<evidence type="ECO:0000313" key="2">
    <source>
        <dbReference type="Proteomes" id="UP001594351"/>
    </source>
</evidence>
<evidence type="ECO:0000313" key="1">
    <source>
        <dbReference type="EMBL" id="MFC1851509.1"/>
    </source>
</evidence>
<comment type="caution">
    <text evidence="1">The sequence shown here is derived from an EMBL/GenBank/DDBJ whole genome shotgun (WGS) entry which is preliminary data.</text>
</comment>
<dbReference type="Proteomes" id="UP001594351">
    <property type="component" value="Unassembled WGS sequence"/>
</dbReference>